<feature type="domain" description="Spore protein YkvP/CgeB glycosyl transferase-like" evidence="1">
    <location>
        <begin position="180"/>
        <end position="292"/>
    </location>
</feature>
<dbReference type="AlphaFoldDB" id="A0A7J4ZQB9"/>
<dbReference type="GO" id="GO:0016740">
    <property type="term" value="F:transferase activity"/>
    <property type="evidence" value="ECO:0007669"/>
    <property type="project" value="UniProtKB-KW"/>
</dbReference>
<comment type="caution">
    <text evidence="2">The sequence shown here is derived from an EMBL/GenBank/DDBJ whole genome shotgun (WGS) entry which is preliminary data.</text>
</comment>
<evidence type="ECO:0000313" key="2">
    <source>
        <dbReference type="EMBL" id="KAB0665140.1"/>
    </source>
</evidence>
<name>A0A7J4ZQB9_9BACT</name>
<evidence type="ECO:0000313" key="3">
    <source>
        <dbReference type="Proteomes" id="UP000420562"/>
    </source>
</evidence>
<keyword evidence="2" id="KW-0808">Transferase</keyword>
<dbReference type="EMBL" id="VZQZ01000006">
    <property type="protein sequence ID" value="KAB0665140.1"/>
    <property type="molecule type" value="Genomic_DNA"/>
</dbReference>
<sequence>MKIVCILSPYYDYLTASLMEGLQELGHEVIASENSNYAARSSNGKILKEAERADLIVVCSNKGVRTGLVDYMDNPNKVFVDGSDSQAFKVYPYAKFRAVFKRELNKCWNNKNADPVYPLPFAAEKRYFDHPRRQRDIKASFAANLNNNTMRYSIYQRLLNRDDAAIFCGSTGECAYIRSQSKGWPIKTPKYQDILYRSRIAVNVVGAGYDCARYWEIPAAGTLLLTQELDITIPHPFTSGTNCMVFKTPDEFDEKLDLLLSDPALVETIAAAGHEHLVNYHTTKDRAAYFLAMVAENSGGNRFCESFYREKPRFHGLKRVFGFMK</sequence>
<protein>
    <submittedName>
        <fullName evidence="2">Glycosyltransferase family 1 protein</fullName>
    </submittedName>
</protein>
<evidence type="ECO:0000259" key="1">
    <source>
        <dbReference type="Pfam" id="PF13524"/>
    </source>
</evidence>
<dbReference type="Pfam" id="PF13524">
    <property type="entry name" value="Glyco_trans_1_2"/>
    <property type="match status" value="1"/>
</dbReference>
<organism evidence="2 3">
    <name type="scientific">Oryzomonas japonica</name>
    <dbReference type="NCBI Taxonomy" id="2603858"/>
    <lineage>
        <taxon>Bacteria</taxon>
        <taxon>Pseudomonadati</taxon>
        <taxon>Thermodesulfobacteriota</taxon>
        <taxon>Desulfuromonadia</taxon>
        <taxon>Geobacterales</taxon>
        <taxon>Geobacteraceae</taxon>
        <taxon>Oryzomonas</taxon>
    </lineage>
</organism>
<gene>
    <name evidence="2" type="ORF">F6V25_11000</name>
</gene>
<proteinExistence type="predicted"/>
<reference evidence="2 3" key="1">
    <citation type="submission" date="2019-09" db="EMBL/GenBank/DDBJ databases">
        <title>Geobacter sp. Red96, a novel strain isolated from paddy soil.</title>
        <authorList>
            <person name="Xu Z."/>
            <person name="Masuda Y."/>
            <person name="Itoh H."/>
            <person name="Senoo K."/>
        </authorList>
    </citation>
    <scope>NUCLEOTIDE SEQUENCE [LARGE SCALE GENOMIC DNA]</scope>
    <source>
        <strain evidence="2 3">Red96</strain>
    </source>
</reference>
<dbReference type="InterPro" id="IPR055259">
    <property type="entry name" value="YkvP/CgeB_Glyco_trans-like"/>
</dbReference>
<accession>A0A7J4ZQB9</accession>
<dbReference type="RefSeq" id="WP_151128621.1">
    <property type="nucleotide sequence ID" value="NZ_VZQZ01000006.1"/>
</dbReference>
<dbReference type="Proteomes" id="UP000420562">
    <property type="component" value="Unassembled WGS sequence"/>
</dbReference>
<keyword evidence="3" id="KW-1185">Reference proteome</keyword>